<reference evidence="2 3" key="1">
    <citation type="submission" date="2020-02" db="EMBL/GenBank/DDBJ databases">
        <authorList>
            <person name="Kim M.K."/>
        </authorList>
    </citation>
    <scope>NUCLEOTIDE SEQUENCE [LARGE SCALE GENOMIC DNA]</scope>
    <source>
        <strain evidence="2 3">BT327</strain>
    </source>
</reference>
<keyword evidence="1" id="KW-1133">Transmembrane helix</keyword>
<keyword evidence="3" id="KW-1185">Reference proteome</keyword>
<sequence>MNIKHKDFNLSDLPKHNVYQVPEDYFDRLPTRIMSRTVAAPTRQWLPVQVWQTVRVAMAPLVLLVLFVGVFYLADKSQTEQQFNLANVPDADIVNYLTAYSTVESADLAELNALKRQELTADFLNVSAADAEAELEYYHLRDTDY</sequence>
<protein>
    <submittedName>
        <fullName evidence="2">Uncharacterized protein</fullName>
    </submittedName>
</protein>
<dbReference type="AlphaFoldDB" id="A0A6B3LSQ5"/>
<gene>
    <name evidence="2" type="ORF">GXP69_06035</name>
</gene>
<evidence type="ECO:0000313" key="2">
    <source>
        <dbReference type="EMBL" id="NEM97246.1"/>
    </source>
</evidence>
<evidence type="ECO:0000313" key="3">
    <source>
        <dbReference type="Proteomes" id="UP000474777"/>
    </source>
</evidence>
<keyword evidence="1" id="KW-0472">Membrane</keyword>
<comment type="caution">
    <text evidence="2">The sequence shown here is derived from an EMBL/GenBank/DDBJ whole genome shotgun (WGS) entry which is preliminary data.</text>
</comment>
<proteinExistence type="predicted"/>
<dbReference type="RefSeq" id="WP_163913433.1">
    <property type="nucleotide sequence ID" value="NZ_JAAGWD010000002.1"/>
</dbReference>
<feature type="transmembrane region" description="Helical" evidence="1">
    <location>
        <begin position="54"/>
        <end position="74"/>
    </location>
</feature>
<dbReference type="Proteomes" id="UP000474777">
    <property type="component" value="Unassembled WGS sequence"/>
</dbReference>
<evidence type="ECO:0000256" key="1">
    <source>
        <dbReference type="SAM" id="Phobius"/>
    </source>
</evidence>
<accession>A0A6B3LSQ5</accession>
<name>A0A6B3LSQ5_9BACT</name>
<keyword evidence="1" id="KW-0812">Transmembrane</keyword>
<dbReference type="EMBL" id="JAAGWD010000002">
    <property type="protein sequence ID" value="NEM97246.1"/>
    <property type="molecule type" value="Genomic_DNA"/>
</dbReference>
<organism evidence="2 3">
    <name type="scientific">Pontibacter burrus</name>
    <dbReference type="NCBI Taxonomy" id="2704466"/>
    <lineage>
        <taxon>Bacteria</taxon>
        <taxon>Pseudomonadati</taxon>
        <taxon>Bacteroidota</taxon>
        <taxon>Cytophagia</taxon>
        <taxon>Cytophagales</taxon>
        <taxon>Hymenobacteraceae</taxon>
        <taxon>Pontibacter</taxon>
    </lineage>
</organism>